<dbReference type="SUPFAM" id="SSF53697">
    <property type="entry name" value="SIS domain"/>
    <property type="match status" value="1"/>
</dbReference>
<evidence type="ECO:0000259" key="1">
    <source>
        <dbReference type="PROSITE" id="PS51071"/>
    </source>
</evidence>
<protein>
    <submittedName>
        <fullName evidence="2">RpiR family transcriptional regulator</fullName>
    </submittedName>
</protein>
<keyword evidence="3" id="KW-1185">Reference proteome</keyword>
<dbReference type="Gene3D" id="3.40.50.10490">
    <property type="entry name" value="Glucose-6-phosphate isomerase like protein, domain 1"/>
    <property type="match status" value="1"/>
</dbReference>
<evidence type="ECO:0000313" key="3">
    <source>
        <dbReference type="Proteomes" id="UP000245166"/>
    </source>
</evidence>
<dbReference type="InterPro" id="IPR047640">
    <property type="entry name" value="RpiR-like"/>
</dbReference>
<proteinExistence type="predicted"/>
<dbReference type="SUPFAM" id="SSF46689">
    <property type="entry name" value="Homeodomain-like"/>
    <property type="match status" value="1"/>
</dbReference>
<sequence length="307" mass="33393">MVRGVNPRATARERARLAPIARGRAPNVPNVLITQLAASHGPALTPTDRRLVAALQTQPDRASYWRAHELTDPLGLHQSSATRLAQRLGFDGYPQLRDALREDYLAGDGPSQRLRGRLERHPDGDVLTSFVDDESAALAALPRHVTQPELDELADRILAAREILLFAQGNATVLVDLLARRLERFGMRTVRLVGSRRDLAERLSRLERDDVVLAFVFRRAPAVLGPLLAVATAASAGTAIVTDTVVWSSPRPDQIVAAPRGGADDFLSLTVPMAIVNALVLTIARRADDGALQSLDRLGHLLEQLEA</sequence>
<evidence type="ECO:0000313" key="2">
    <source>
        <dbReference type="EMBL" id="PWD50251.1"/>
    </source>
</evidence>
<dbReference type="InterPro" id="IPR036388">
    <property type="entry name" value="WH-like_DNA-bd_sf"/>
</dbReference>
<gene>
    <name evidence="2" type="ORF">C8046_05830</name>
</gene>
<dbReference type="InterPro" id="IPR000281">
    <property type="entry name" value="HTH_RpiR"/>
</dbReference>
<dbReference type="GO" id="GO:0097367">
    <property type="term" value="F:carbohydrate derivative binding"/>
    <property type="evidence" value="ECO:0007669"/>
    <property type="project" value="InterPro"/>
</dbReference>
<dbReference type="InterPro" id="IPR046348">
    <property type="entry name" value="SIS_dom_sf"/>
</dbReference>
<dbReference type="PANTHER" id="PTHR30514">
    <property type="entry name" value="GLUCOKINASE"/>
    <property type="match status" value="1"/>
</dbReference>
<dbReference type="PROSITE" id="PS51071">
    <property type="entry name" value="HTH_RPIR"/>
    <property type="match status" value="1"/>
</dbReference>
<feature type="domain" description="HTH rpiR-type" evidence="1">
    <location>
        <begin position="31"/>
        <end position="107"/>
    </location>
</feature>
<comment type="caution">
    <text evidence="2">The sequence shown here is derived from an EMBL/GenBank/DDBJ whole genome shotgun (WGS) entry which is preliminary data.</text>
</comment>
<dbReference type="AlphaFoldDB" id="A0A2U1ZTG0"/>
<organism evidence="2 3">
    <name type="scientific">Serinibacter arcticus</name>
    <dbReference type="NCBI Taxonomy" id="1655435"/>
    <lineage>
        <taxon>Bacteria</taxon>
        <taxon>Bacillati</taxon>
        <taxon>Actinomycetota</taxon>
        <taxon>Actinomycetes</taxon>
        <taxon>Micrococcales</taxon>
        <taxon>Beutenbergiaceae</taxon>
        <taxon>Serinibacter</taxon>
    </lineage>
</organism>
<dbReference type="Proteomes" id="UP000245166">
    <property type="component" value="Unassembled WGS sequence"/>
</dbReference>
<dbReference type="InterPro" id="IPR009057">
    <property type="entry name" value="Homeodomain-like_sf"/>
</dbReference>
<dbReference type="Gene3D" id="1.10.10.10">
    <property type="entry name" value="Winged helix-like DNA-binding domain superfamily/Winged helix DNA-binding domain"/>
    <property type="match status" value="1"/>
</dbReference>
<accession>A0A2U1ZTG0</accession>
<dbReference type="GO" id="GO:0003677">
    <property type="term" value="F:DNA binding"/>
    <property type="evidence" value="ECO:0007669"/>
    <property type="project" value="InterPro"/>
</dbReference>
<dbReference type="PANTHER" id="PTHR30514:SF18">
    <property type="entry name" value="RPIR-FAMILY TRANSCRIPTIONAL REGULATOR"/>
    <property type="match status" value="1"/>
</dbReference>
<dbReference type="GO" id="GO:0003700">
    <property type="term" value="F:DNA-binding transcription factor activity"/>
    <property type="evidence" value="ECO:0007669"/>
    <property type="project" value="InterPro"/>
</dbReference>
<dbReference type="Pfam" id="PF01418">
    <property type="entry name" value="HTH_6"/>
    <property type="match status" value="1"/>
</dbReference>
<dbReference type="GO" id="GO:1901135">
    <property type="term" value="P:carbohydrate derivative metabolic process"/>
    <property type="evidence" value="ECO:0007669"/>
    <property type="project" value="InterPro"/>
</dbReference>
<name>A0A2U1ZTG0_9MICO</name>
<reference evidence="2 3" key="1">
    <citation type="submission" date="2018-03" db="EMBL/GenBank/DDBJ databases">
        <title>Genome assembly of novel Miniimonas species PCH200.</title>
        <authorList>
            <person name="Thakur V."/>
            <person name="Kumar V."/>
            <person name="Singh D."/>
        </authorList>
    </citation>
    <scope>NUCLEOTIDE SEQUENCE [LARGE SCALE GENOMIC DNA]</scope>
    <source>
        <strain evidence="2 3">PCH200</strain>
    </source>
</reference>
<dbReference type="EMBL" id="PYHR01000002">
    <property type="protein sequence ID" value="PWD50251.1"/>
    <property type="molecule type" value="Genomic_DNA"/>
</dbReference>